<comment type="caution">
    <text evidence="2">The sequence shown here is derived from an EMBL/GenBank/DDBJ whole genome shotgun (WGS) entry which is preliminary data.</text>
</comment>
<evidence type="ECO:0000313" key="2">
    <source>
        <dbReference type="EMBL" id="KII73445.1"/>
    </source>
</evidence>
<evidence type="ECO:0000313" key="3">
    <source>
        <dbReference type="Proteomes" id="UP000031668"/>
    </source>
</evidence>
<reference evidence="2 3" key="1">
    <citation type="journal article" date="2014" name="Genome Biol. Evol.">
        <title>The genome of the myxosporean Thelohanellus kitauei shows adaptations to nutrient acquisition within its fish host.</title>
        <authorList>
            <person name="Yang Y."/>
            <person name="Xiong J."/>
            <person name="Zhou Z."/>
            <person name="Huo F."/>
            <person name="Miao W."/>
            <person name="Ran C."/>
            <person name="Liu Y."/>
            <person name="Zhang J."/>
            <person name="Feng J."/>
            <person name="Wang M."/>
            <person name="Wang M."/>
            <person name="Wang L."/>
            <person name="Yao B."/>
        </authorList>
    </citation>
    <scope>NUCLEOTIDE SEQUENCE [LARGE SCALE GENOMIC DNA]</scope>
    <source>
        <strain evidence="2">Wuqing</strain>
    </source>
</reference>
<accession>A0A0C2NAQ2</accession>
<gene>
    <name evidence="1" type="ORF">RF11_09431</name>
    <name evidence="2" type="ORF">RF11_09435</name>
</gene>
<dbReference type="EMBL" id="JWZT01000833">
    <property type="protein sequence ID" value="KII73441.1"/>
    <property type="molecule type" value="Genomic_DNA"/>
</dbReference>
<organism evidence="2 3">
    <name type="scientific">Thelohanellus kitauei</name>
    <name type="common">Myxosporean</name>
    <dbReference type="NCBI Taxonomy" id="669202"/>
    <lineage>
        <taxon>Eukaryota</taxon>
        <taxon>Metazoa</taxon>
        <taxon>Cnidaria</taxon>
        <taxon>Myxozoa</taxon>
        <taxon>Myxosporea</taxon>
        <taxon>Bivalvulida</taxon>
        <taxon>Platysporina</taxon>
        <taxon>Myxobolidae</taxon>
        <taxon>Thelohanellus</taxon>
    </lineage>
</organism>
<protein>
    <submittedName>
        <fullName evidence="2">Uncharacterized protein</fullName>
    </submittedName>
</protein>
<dbReference type="EMBL" id="JWZT01000833">
    <property type="protein sequence ID" value="KII73445.1"/>
    <property type="molecule type" value="Genomic_DNA"/>
</dbReference>
<name>A0A0C2NAQ2_THEKT</name>
<dbReference type="AlphaFoldDB" id="A0A0C2NAQ2"/>
<dbReference type="Proteomes" id="UP000031668">
    <property type="component" value="Unassembled WGS sequence"/>
</dbReference>
<sequence length="114" mass="13184">MSKTTMDVPMDKFDYLILMMELICALPSDFCEFSSCLPDLSIRSENDGILHDSVTHSLKFSWHNGAHNQNIENVGIKVKASYGSFNVKHRNSYLKFIINNFFVEIDQNQIFMKK</sequence>
<proteinExistence type="predicted"/>
<evidence type="ECO:0000313" key="1">
    <source>
        <dbReference type="EMBL" id="KII73441.1"/>
    </source>
</evidence>
<keyword evidence="3" id="KW-1185">Reference proteome</keyword>